<evidence type="ECO:0000313" key="2">
    <source>
        <dbReference type="EMBL" id="KIM64528.1"/>
    </source>
</evidence>
<reference evidence="2 3" key="1">
    <citation type="submission" date="2014-04" db="EMBL/GenBank/DDBJ databases">
        <authorList>
            <consortium name="DOE Joint Genome Institute"/>
            <person name="Kuo A."/>
            <person name="Kohler A."/>
            <person name="Nagy L.G."/>
            <person name="Floudas D."/>
            <person name="Copeland A."/>
            <person name="Barry K.W."/>
            <person name="Cichocki N."/>
            <person name="Veneault-Fourrey C."/>
            <person name="LaButti K."/>
            <person name="Lindquist E.A."/>
            <person name="Lipzen A."/>
            <person name="Lundell T."/>
            <person name="Morin E."/>
            <person name="Murat C."/>
            <person name="Sun H."/>
            <person name="Tunlid A."/>
            <person name="Henrissat B."/>
            <person name="Grigoriev I.V."/>
            <person name="Hibbett D.S."/>
            <person name="Martin F."/>
            <person name="Nordberg H.P."/>
            <person name="Cantor M.N."/>
            <person name="Hua S.X."/>
        </authorList>
    </citation>
    <scope>NUCLEOTIDE SEQUENCE [LARGE SCALE GENOMIC DNA]</scope>
    <source>
        <strain evidence="2 3">Foug A</strain>
    </source>
</reference>
<evidence type="ECO:0000256" key="1">
    <source>
        <dbReference type="SAM" id="MobiDB-lite"/>
    </source>
</evidence>
<dbReference type="EMBL" id="KN822028">
    <property type="protein sequence ID" value="KIM64528.1"/>
    <property type="molecule type" value="Genomic_DNA"/>
</dbReference>
<feature type="region of interest" description="Disordered" evidence="1">
    <location>
        <begin position="1"/>
        <end position="49"/>
    </location>
</feature>
<dbReference type="Proteomes" id="UP000053989">
    <property type="component" value="Unassembled WGS sequence"/>
</dbReference>
<proteinExistence type="predicted"/>
<dbReference type="AlphaFoldDB" id="A0A0C2ZSM7"/>
<dbReference type="STRING" id="1036808.A0A0C2ZSM7"/>
<sequence length="141" mass="15103">MASLPSGVPFSPPAVSNDPSTSTLQSSFNPGGPGDTLNHHFDSPATTPHNPFCTSTPSLLSAQRLLAAYMDLFPSLKESISSLFTKEYLASTHWSKHSLFLPFDLDDNAPVVTPDAKTVPISSLIDDLGDTSFHIPLTLFT</sequence>
<evidence type="ECO:0000313" key="3">
    <source>
        <dbReference type="Proteomes" id="UP000053989"/>
    </source>
</evidence>
<gene>
    <name evidence="2" type="ORF">SCLCIDRAFT_23542</name>
</gene>
<accession>A0A0C2ZSM7</accession>
<reference evidence="3" key="2">
    <citation type="submission" date="2015-01" db="EMBL/GenBank/DDBJ databases">
        <title>Evolutionary Origins and Diversification of the Mycorrhizal Mutualists.</title>
        <authorList>
            <consortium name="DOE Joint Genome Institute"/>
            <consortium name="Mycorrhizal Genomics Consortium"/>
            <person name="Kohler A."/>
            <person name="Kuo A."/>
            <person name="Nagy L.G."/>
            <person name="Floudas D."/>
            <person name="Copeland A."/>
            <person name="Barry K.W."/>
            <person name="Cichocki N."/>
            <person name="Veneault-Fourrey C."/>
            <person name="LaButti K."/>
            <person name="Lindquist E.A."/>
            <person name="Lipzen A."/>
            <person name="Lundell T."/>
            <person name="Morin E."/>
            <person name="Murat C."/>
            <person name="Riley R."/>
            <person name="Ohm R."/>
            <person name="Sun H."/>
            <person name="Tunlid A."/>
            <person name="Henrissat B."/>
            <person name="Grigoriev I.V."/>
            <person name="Hibbett D.S."/>
            <person name="Martin F."/>
        </authorList>
    </citation>
    <scope>NUCLEOTIDE SEQUENCE [LARGE SCALE GENOMIC DNA]</scope>
    <source>
        <strain evidence="3">Foug A</strain>
    </source>
</reference>
<keyword evidence="3" id="KW-1185">Reference proteome</keyword>
<name>A0A0C2ZSM7_9AGAM</name>
<protein>
    <submittedName>
        <fullName evidence="2">Uncharacterized protein</fullName>
    </submittedName>
</protein>
<feature type="compositionally biased region" description="Polar residues" evidence="1">
    <location>
        <begin position="17"/>
        <end position="29"/>
    </location>
</feature>
<dbReference type="OrthoDB" id="2665830at2759"/>
<dbReference type="InParanoid" id="A0A0C2ZSM7"/>
<dbReference type="HOGENOM" id="CLU_1826448_0_0_1"/>
<organism evidence="2 3">
    <name type="scientific">Scleroderma citrinum Foug A</name>
    <dbReference type="NCBI Taxonomy" id="1036808"/>
    <lineage>
        <taxon>Eukaryota</taxon>
        <taxon>Fungi</taxon>
        <taxon>Dikarya</taxon>
        <taxon>Basidiomycota</taxon>
        <taxon>Agaricomycotina</taxon>
        <taxon>Agaricomycetes</taxon>
        <taxon>Agaricomycetidae</taxon>
        <taxon>Boletales</taxon>
        <taxon>Sclerodermatineae</taxon>
        <taxon>Sclerodermataceae</taxon>
        <taxon>Scleroderma</taxon>
    </lineage>
</organism>